<protein>
    <submittedName>
        <fullName evidence="1">Serine-pyruvate aminotransferase/archaeal aspartate aminotransferase</fullName>
    </submittedName>
</protein>
<evidence type="ECO:0000313" key="2">
    <source>
        <dbReference type="Proteomes" id="UP000036959"/>
    </source>
</evidence>
<dbReference type="RefSeq" id="WP_232316688.1">
    <property type="nucleotide sequence ID" value="NZ_LFJJ01000145.1"/>
</dbReference>
<name>A0A0L0MA54_9BURK</name>
<dbReference type="AlphaFoldDB" id="A0A0L0MA54"/>
<dbReference type="InterPro" id="IPR021317">
    <property type="entry name" value="DUF2917"/>
</dbReference>
<comment type="caution">
    <text evidence="1">The sequence shown here is derived from an EMBL/GenBank/DDBJ whole genome shotgun (WGS) entry which is preliminary data.</text>
</comment>
<sequence>MKDVSFVQGWVRERAGPRVVEYVEVQPHRTASWRLPRDVELRVVEESIWLTRHLDSYDYWLKPGDVVRLSRGERVWISSDSARAVEVSLTSYRRESRGAISQWLERLWPRVTATRT</sequence>
<dbReference type="Proteomes" id="UP000036959">
    <property type="component" value="Unassembled WGS sequence"/>
</dbReference>
<dbReference type="EMBL" id="LFJJ01000145">
    <property type="protein sequence ID" value="KND59263.1"/>
    <property type="molecule type" value="Genomic_DNA"/>
</dbReference>
<keyword evidence="1" id="KW-0808">Transferase</keyword>
<dbReference type="GO" id="GO:0008483">
    <property type="term" value="F:transaminase activity"/>
    <property type="evidence" value="ECO:0007669"/>
    <property type="project" value="UniProtKB-KW"/>
</dbReference>
<dbReference type="Pfam" id="PF11142">
    <property type="entry name" value="DUF2917"/>
    <property type="match status" value="1"/>
</dbReference>
<organism evidence="1 2">
    <name type="scientific">Candidatus Burkholderia verschuerenii</name>
    <dbReference type="NCBI Taxonomy" id="242163"/>
    <lineage>
        <taxon>Bacteria</taxon>
        <taxon>Pseudomonadati</taxon>
        <taxon>Pseudomonadota</taxon>
        <taxon>Betaproteobacteria</taxon>
        <taxon>Burkholderiales</taxon>
        <taxon>Burkholderiaceae</taxon>
        <taxon>Burkholderia</taxon>
    </lineage>
</organism>
<accession>A0A0L0MA54</accession>
<proteinExistence type="predicted"/>
<evidence type="ECO:0000313" key="1">
    <source>
        <dbReference type="EMBL" id="KND59263.1"/>
    </source>
</evidence>
<reference evidence="2" key="1">
    <citation type="submission" date="2015-06" db="EMBL/GenBank/DDBJ databases">
        <title>Comparative genomics of Burkholderia leaf nodule symbionts.</title>
        <authorList>
            <person name="Carlier A."/>
            <person name="Eberl L."/>
            <person name="Pinto-Carbo M."/>
        </authorList>
    </citation>
    <scope>NUCLEOTIDE SEQUENCE [LARGE SCALE GENOMIC DNA]</scope>
    <source>
        <strain evidence="2">UZHbot4</strain>
    </source>
</reference>
<keyword evidence="2" id="KW-1185">Reference proteome</keyword>
<gene>
    <name evidence="1" type="ORF">BVER_01130c</name>
</gene>
<keyword evidence="1" id="KW-0032">Aminotransferase</keyword>
<keyword evidence="1" id="KW-0670">Pyruvate</keyword>
<dbReference type="PATRIC" id="fig|242163.4.peg.1492"/>